<comment type="caution">
    <text evidence="4">The sequence shown here is derived from an EMBL/GenBank/DDBJ whole genome shotgun (WGS) entry which is preliminary data.</text>
</comment>
<feature type="domain" description="Rhodanese" evidence="3">
    <location>
        <begin position="21"/>
        <end position="144"/>
    </location>
</feature>
<dbReference type="Gene3D" id="3.40.250.10">
    <property type="entry name" value="Rhodanese-like domain"/>
    <property type="match status" value="2"/>
</dbReference>
<evidence type="ECO:0000256" key="1">
    <source>
        <dbReference type="ARBA" id="ARBA00022679"/>
    </source>
</evidence>
<dbReference type="GO" id="GO:0004792">
    <property type="term" value="F:thiosulfate-cyanide sulfurtransferase activity"/>
    <property type="evidence" value="ECO:0007669"/>
    <property type="project" value="TreeGrafter"/>
</dbReference>
<evidence type="ECO:0000313" key="4">
    <source>
        <dbReference type="EMBL" id="PND40361.1"/>
    </source>
</evidence>
<dbReference type="PANTHER" id="PTHR11364">
    <property type="entry name" value="THIOSULFATE SULFERTANSFERASE"/>
    <property type="match status" value="1"/>
</dbReference>
<dbReference type="InterPro" id="IPR036873">
    <property type="entry name" value="Rhodanese-like_dom_sf"/>
</dbReference>
<organism evidence="4 5">
    <name type="scientific">Kinneretia aquatilis</name>
    <dbReference type="NCBI Taxonomy" id="2070761"/>
    <lineage>
        <taxon>Bacteria</taxon>
        <taxon>Pseudomonadati</taxon>
        <taxon>Pseudomonadota</taxon>
        <taxon>Betaproteobacteria</taxon>
        <taxon>Burkholderiales</taxon>
        <taxon>Sphaerotilaceae</taxon>
        <taxon>Roseateles</taxon>
    </lineage>
</organism>
<dbReference type="SUPFAM" id="SSF52821">
    <property type="entry name" value="Rhodanese/Cell cycle control phosphatase"/>
    <property type="match status" value="2"/>
</dbReference>
<dbReference type="CDD" id="cd01449">
    <property type="entry name" value="TST_Repeat_2"/>
    <property type="match status" value="1"/>
</dbReference>
<evidence type="ECO:0000259" key="3">
    <source>
        <dbReference type="PROSITE" id="PS50206"/>
    </source>
</evidence>
<evidence type="ECO:0000313" key="5">
    <source>
        <dbReference type="Proteomes" id="UP000235916"/>
    </source>
</evidence>
<protein>
    <submittedName>
        <fullName evidence="4">Sulfurtransferase</fullName>
    </submittedName>
</protein>
<accession>A0A2N8L3T1</accession>
<sequence length="291" mass="31339">MNPARFQTLITATELQQAQAAGQALLLIDTSFDLADTSAGERSHAQGHLPGAHYLHLDRDLSATKTGPDGRFRGRHPLPDRAEFAARMAALGLRPGLQVVAYDGQGGMYAARLWWMLRWIGHAEVAVLDGGHAAWVADGGALSTAPALTEANTRTAPLPLPDSLVPHLDADALQCQLGRLRLIDARAPERFRGEVEPLDAKAGHIPGARNRLFKTNLQDDGRFKPAEQLRQEFHSLLAPFAPAEVVHQCGSGVTACHNLLAMEHAGLSGSRLYPGSWSEWSSDPSRPVAQG</sequence>
<proteinExistence type="predicted"/>
<reference evidence="4 5" key="1">
    <citation type="submission" date="2018-01" db="EMBL/GenBank/DDBJ databases">
        <title>Draft genome sequence of Paucibacter aquatile CR182 isolated from freshwater of the Nakdong River.</title>
        <authorList>
            <person name="Choi A."/>
            <person name="Chung E.J."/>
        </authorList>
    </citation>
    <scope>NUCLEOTIDE SEQUENCE [LARGE SCALE GENOMIC DNA]</scope>
    <source>
        <strain evidence="4 5">CR182</strain>
    </source>
</reference>
<name>A0A2N8L3T1_9BURK</name>
<dbReference type="Pfam" id="PF00581">
    <property type="entry name" value="Rhodanese"/>
    <property type="match status" value="2"/>
</dbReference>
<dbReference type="OrthoDB" id="9781034at2"/>
<evidence type="ECO:0000256" key="2">
    <source>
        <dbReference type="ARBA" id="ARBA00022737"/>
    </source>
</evidence>
<dbReference type="AlphaFoldDB" id="A0A2N8L3T1"/>
<dbReference type="PANTHER" id="PTHR11364:SF27">
    <property type="entry name" value="SULFURTRANSFERASE"/>
    <property type="match status" value="1"/>
</dbReference>
<keyword evidence="2" id="KW-0677">Repeat</keyword>
<keyword evidence="5" id="KW-1185">Reference proteome</keyword>
<dbReference type="PROSITE" id="PS50206">
    <property type="entry name" value="RHODANESE_3"/>
    <property type="match status" value="2"/>
</dbReference>
<keyword evidence="1 4" id="KW-0808">Transferase</keyword>
<dbReference type="InterPro" id="IPR045078">
    <property type="entry name" value="TST/MPST-like"/>
</dbReference>
<dbReference type="EMBL" id="POSP01000001">
    <property type="protein sequence ID" value="PND40361.1"/>
    <property type="molecule type" value="Genomic_DNA"/>
</dbReference>
<feature type="domain" description="Rhodanese" evidence="3">
    <location>
        <begin position="176"/>
        <end position="289"/>
    </location>
</feature>
<dbReference type="RefSeq" id="WP_102766496.1">
    <property type="nucleotide sequence ID" value="NZ_POSP01000001.1"/>
</dbReference>
<dbReference type="CDD" id="cd01448">
    <property type="entry name" value="TST_Repeat_1"/>
    <property type="match status" value="1"/>
</dbReference>
<dbReference type="InterPro" id="IPR001763">
    <property type="entry name" value="Rhodanese-like_dom"/>
</dbReference>
<dbReference type="SMART" id="SM00450">
    <property type="entry name" value="RHOD"/>
    <property type="match status" value="2"/>
</dbReference>
<dbReference type="Proteomes" id="UP000235916">
    <property type="component" value="Unassembled WGS sequence"/>
</dbReference>
<gene>
    <name evidence="4" type="ORF">C1O66_03005</name>
</gene>